<evidence type="ECO:0000313" key="1">
    <source>
        <dbReference type="EMBL" id="KAJ0010262.1"/>
    </source>
</evidence>
<protein>
    <submittedName>
        <fullName evidence="1">Uncharacterized protein</fullName>
    </submittedName>
</protein>
<keyword evidence="2" id="KW-1185">Reference proteome</keyword>
<dbReference type="Proteomes" id="UP001163603">
    <property type="component" value="Chromosome 14"/>
</dbReference>
<proteinExistence type="predicted"/>
<accession>A0ACC0X3P5</accession>
<name>A0ACC0X3P5_9ROSI</name>
<organism evidence="1 2">
    <name type="scientific">Pistacia integerrima</name>
    <dbReference type="NCBI Taxonomy" id="434235"/>
    <lineage>
        <taxon>Eukaryota</taxon>
        <taxon>Viridiplantae</taxon>
        <taxon>Streptophyta</taxon>
        <taxon>Embryophyta</taxon>
        <taxon>Tracheophyta</taxon>
        <taxon>Spermatophyta</taxon>
        <taxon>Magnoliopsida</taxon>
        <taxon>eudicotyledons</taxon>
        <taxon>Gunneridae</taxon>
        <taxon>Pentapetalae</taxon>
        <taxon>rosids</taxon>
        <taxon>malvids</taxon>
        <taxon>Sapindales</taxon>
        <taxon>Anacardiaceae</taxon>
        <taxon>Pistacia</taxon>
    </lineage>
</organism>
<evidence type="ECO:0000313" key="2">
    <source>
        <dbReference type="Proteomes" id="UP001163603"/>
    </source>
</evidence>
<gene>
    <name evidence="1" type="ORF">Pint_32823</name>
</gene>
<dbReference type="EMBL" id="CM047749">
    <property type="protein sequence ID" value="KAJ0010262.1"/>
    <property type="molecule type" value="Genomic_DNA"/>
</dbReference>
<sequence>MTAFRPLATIISAIMRILILGDALHLGGILGAILIVIGLYATLWRKRERERYN</sequence>
<comment type="caution">
    <text evidence="1">The sequence shown here is derived from an EMBL/GenBank/DDBJ whole genome shotgun (WGS) entry which is preliminary data.</text>
</comment>
<reference evidence="2" key="1">
    <citation type="journal article" date="2023" name="G3 (Bethesda)">
        <title>Genome assembly and association tests identify interacting loci associated with vigor, precocity, and sex in interspecific pistachio rootstocks.</title>
        <authorList>
            <person name="Palmer W."/>
            <person name="Jacygrad E."/>
            <person name="Sagayaradj S."/>
            <person name="Cavanaugh K."/>
            <person name="Han R."/>
            <person name="Bertier L."/>
            <person name="Beede B."/>
            <person name="Kafkas S."/>
            <person name="Golino D."/>
            <person name="Preece J."/>
            <person name="Michelmore R."/>
        </authorList>
    </citation>
    <scope>NUCLEOTIDE SEQUENCE [LARGE SCALE GENOMIC DNA]</scope>
</reference>